<dbReference type="OrthoDB" id="3200163at2759"/>
<reference evidence="6 7" key="1">
    <citation type="submission" date="2019-02" db="EMBL/GenBank/DDBJ databases">
        <title>Genome sequencing of the rare red list fungi Antrodiella citrinella (Flaviporus citrinellus).</title>
        <authorList>
            <person name="Buettner E."/>
            <person name="Kellner H."/>
        </authorList>
    </citation>
    <scope>NUCLEOTIDE SEQUENCE [LARGE SCALE GENOMIC DNA]</scope>
    <source>
        <strain evidence="6 7">DSM 108506</strain>
    </source>
</reference>
<comment type="caution">
    <text evidence="6">The sequence shown here is derived from an EMBL/GenBank/DDBJ whole genome shotgun (WGS) entry which is preliminary data.</text>
</comment>
<evidence type="ECO:0000256" key="3">
    <source>
        <dbReference type="RuleBase" id="RU361235"/>
    </source>
</evidence>
<dbReference type="GO" id="GO:0016787">
    <property type="term" value="F:hydrolase activity"/>
    <property type="evidence" value="ECO:0007669"/>
    <property type="project" value="UniProtKB-KW"/>
</dbReference>
<dbReference type="SUPFAM" id="SSF53474">
    <property type="entry name" value="alpha/beta-Hydrolases"/>
    <property type="match status" value="1"/>
</dbReference>
<feature type="compositionally biased region" description="Low complexity" evidence="4">
    <location>
        <begin position="361"/>
        <end position="370"/>
    </location>
</feature>
<comment type="similarity">
    <text evidence="1 3">Belongs to the type-B carboxylesterase/lipase family.</text>
</comment>
<evidence type="ECO:0000256" key="1">
    <source>
        <dbReference type="ARBA" id="ARBA00005964"/>
    </source>
</evidence>
<dbReference type="EMBL" id="SGPM01000403">
    <property type="protein sequence ID" value="THH23051.1"/>
    <property type="molecule type" value="Genomic_DNA"/>
</dbReference>
<dbReference type="Gene3D" id="3.40.50.1820">
    <property type="entry name" value="alpha/beta hydrolase"/>
    <property type="match status" value="1"/>
</dbReference>
<dbReference type="PANTHER" id="PTHR43142:SF5">
    <property type="entry name" value="CARBOXYLIC ESTER HYDROLASE"/>
    <property type="match status" value="1"/>
</dbReference>
<proteinExistence type="inferred from homology"/>
<evidence type="ECO:0000313" key="7">
    <source>
        <dbReference type="Proteomes" id="UP000308730"/>
    </source>
</evidence>
<dbReference type="InterPro" id="IPR029058">
    <property type="entry name" value="AB_hydrolase_fold"/>
</dbReference>
<evidence type="ECO:0000259" key="5">
    <source>
        <dbReference type="Pfam" id="PF00135"/>
    </source>
</evidence>
<evidence type="ECO:0000313" key="6">
    <source>
        <dbReference type="EMBL" id="THH23051.1"/>
    </source>
</evidence>
<keyword evidence="2 3" id="KW-0378">Hydrolase</keyword>
<dbReference type="InterPro" id="IPR019826">
    <property type="entry name" value="Carboxylesterase_B_AS"/>
</dbReference>
<organism evidence="6 7">
    <name type="scientific">Antrodiella citrinella</name>
    <dbReference type="NCBI Taxonomy" id="2447956"/>
    <lineage>
        <taxon>Eukaryota</taxon>
        <taxon>Fungi</taxon>
        <taxon>Dikarya</taxon>
        <taxon>Basidiomycota</taxon>
        <taxon>Agaricomycotina</taxon>
        <taxon>Agaricomycetes</taxon>
        <taxon>Polyporales</taxon>
        <taxon>Steccherinaceae</taxon>
        <taxon>Antrodiella</taxon>
    </lineage>
</organism>
<sequence>MIMKDTPYSVNHTSTATNVVSAYHAALRTTFKGLAHHLSTPDAPVSQFLGIKYAEVPARFRQSKQFASYPSVVDATHYGPICPQSKYNTLEDELFGLSLSVEDFKKSIPKKHLRHDEFECLNLNITGPSGACVSSHFPVMLWIHGGGNRGSGSSWLYDGGAIVRKSIEIGKPVILVTINESRHERRQQGAGDEGVGNYGLRDQRTAMDWVHSYIDGFGGDPNNVTLFGESTGAADILCHLHSVCNEHRPLFQRAIVQSPMLELDIPNVHSSGWQLSRIMCALNVHSVEELRAVDVEKLVALGHNIRAVDDGVFFAKGWREALYPAESEPTPTHIHRIVTGHLDVPELEALAHHPNHRQFHSIRSPYPSSRARSRSRTPRTPQPQPTVRANQPIMIGDCGAESIQWTLPASFWTGPALVRRLRAICQSLSKSTALLRAYDISAYTPADELCERVLELINDARFAWPTECVARYAKAERGGKGVWRYVFDQESPQRGVPHHAVDLMYLFDTVPLPTLASATPPDSFATSPDPSEPMSPVSPGTPEMCFGSGSEEDEDEDGRMTPDYGFGSVGTEGEIDEEWDVPVVDSYAYNRVRDAIQTRWIAFAYGEAPWSASSSSSDDEKNEKVYVFGPEGETGERSMSIFEGRRKKKVWQEVLAPLGMGVVQKIGVELCNGPPEAAVGVKCKVKMNMMKDTVVA</sequence>
<dbReference type="Proteomes" id="UP000308730">
    <property type="component" value="Unassembled WGS sequence"/>
</dbReference>
<evidence type="ECO:0000256" key="4">
    <source>
        <dbReference type="SAM" id="MobiDB-lite"/>
    </source>
</evidence>
<dbReference type="Pfam" id="PF00135">
    <property type="entry name" value="COesterase"/>
    <property type="match status" value="1"/>
</dbReference>
<dbReference type="InterPro" id="IPR002018">
    <property type="entry name" value="CarbesteraseB"/>
</dbReference>
<gene>
    <name evidence="6" type="ORF">EUX98_g8131</name>
</gene>
<dbReference type="EC" id="3.1.1.-" evidence="3"/>
<dbReference type="PANTHER" id="PTHR43142">
    <property type="entry name" value="CARBOXYLIC ESTER HYDROLASE"/>
    <property type="match status" value="1"/>
</dbReference>
<feature type="domain" description="Carboxylesterase type B" evidence="5">
    <location>
        <begin position="33"/>
        <end position="259"/>
    </location>
</feature>
<protein>
    <recommendedName>
        <fullName evidence="3">Carboxylic ester hydrolase</fullName>
        <ecNumber evidence="3">3.1.1.-</ecNumber>
    </recommendedName>
</protein>
<name>A0A4S4MEG4_9APHY</name>
<dbReference type="PROSITE" id="PS00122">
    <property type="entry name" value="CARBOXYLESTERASE_B_1"/>
    <property type="match status" value="1"/>
</dbReference>
<keyword evidence="7" id="KW-1185">Reference proteome</keyword>
<dbReference type="AlphaFoldDB" id="A0A4S4MEG4"/>
<accession>A0A4S4MEG4</accession>
<evidence type="ECO:0000256" key="2">
    <source>
        <dbReference type="ARBA" id="ARBA00022801"/>
    </source>
</evidence>
<feature type="region of interest" description="Disordered" evidence="4">
    <location>
        <begin position="518"/>
        <end position="561"/>
    </location>
</feature>
<feature type="region of interest" description="Disordered" evidence="4">
    <location>
        <begin position="359"/>
        <end position="390"/>
    </location>
</feature>